<name>A0A7N9D6N1_MACFA</name>
<keyword evidence="2" id="KW-1185">Reference proteome</keyword>
<reference evidence="1" key="3">
    <citation type="submission" date="2025-09" db="UniProtKB">
        <authorList>
            <consortium name="Ensembl"/>
        </authorList>
    </citation>
    <scope>IDENTIFICATION</scope>
</reference>
<dbReference type="AlphaFoldDB" id="A0A7N9D6N1"/>
<reference evidence="1" key="2">
    <citation type="submission" date="2025-08" db="UniProtKB">
        <authorList>
            <consortium name="Ensembl"/>
        </authorList>
    </citation>
    <scope>IDENTIFICATION</scope>
</reference>
<evidence type="ECO:0000313" key="2">
    <source>
        <dbReference type="Proteomes" id="UP000233100"/>
    </source>
</evidence>
<dbReference type="Ensembl" id="ENSMFAT00000081558.1">
    <property type="protein sequence ID" value="ENSMFAP00000061289.1"/>
    <property type="gene ID" value="ENSMFAG00000063658.1"/>
</dbReference>
<proteinExistence type="predicted"/>
<protein>
    <submittedName>
        <fullName evidence="1">Uncharacterized protein</fullName>
    </submittedName>
</protein>
<evidence type="ECO:0000313" key="1">
    <source>
        <dbReference type="Ensembl" id="ENSMFAP00000061289.1"/>
    </source>
</evidence>
<reference evidence="1 2" key="1">
    <citation type="submission" date="2013-03" db="EMBL/GenBank/DDBJ databases">
        <authorList>
            <person name="Warren W."/>
            <person name="Wilson R.K."/>
        </authorList>
    </citation>
    <scope>NUCLEOTIDE SEQUENCE</scope>
</reference>
<sequence>PLRSTHPCSKSWFLEDPAILPLGWSTMEWEVIMGSVAHACNPSTLGG</sequence>
<dbReference type="Proteomes" id="UP000233100">
    <property type="component" value="Chromosome 4"/>
</dbReference>
<accession>A0A7N9D6N1</accession>
<organism evidence="1 2">
    <name type="scientific">Macaca fascicularis</name>
    <name type="common">Crab-eating macaque</name>
    <name type="synonym">Cynomolgus monkey</name>
    <dbReference type="NCBI Taxonomy" id="9541"/>
    <lineage>
        <taxon>Eukaryota</taxon>
        <taxon>Metazoa</taxon>
        <taxon>Chordata</taxon>
        <taxon>Craniata</taxon>
        <taxon>Vertebrata</taxon>
        <taxon>Euteleostomi</taxon>
        <taxon>Mammalia</taxon>
        <taxon>Eutheria</taxon>
        <taxon>Euarchontoglires</taxon>
        <taxon>Primates</taxon>
        <taxon>Haplorrhini</taxon>
        <taxon>Catarrhini</taxon>
        <taxon>Cercopithecidae</taxon>
        <taxon>Cercopithecinae</taxon>
        <taxon>Macaca</taxon>
    </lineage>
</organism>